<dbReference type="AlphaFoldDB" id="A0A2P2NN00"/>
<name>A0A2P2NN00_RHIMU</name>
<evidence type="ECO:0000256" key="1">
    <source>
        <dbReference type="SAM" id="Phobius"/>
    </source>
</evidence>
<feature type="transmembrane region" description="Helical" evidence="1">
    <location>
        <begin position="48"/>
        <end position="66"/>
    </location>
</feature>
<evidence type="ECO:0000313" key="2">
    <source>
        <dbReference type="EMBL" id="MBX43877.1"/>
    </source>
</evidence>
<dbReference type="EMBL" id="GGEC01063393">
    <property type="protein sequence ID" value="MBX43877.1"/>
    <property type="molecule type" value="Transcribed_RNA"/>
</dbReference>
<protein>
    <submittedName>
        <fullName evidence="2">Uncharacterized protein</fullName>
    </submittedName>
</protein>
<keyword evidence="1" id="KW-1133">Transmembrane helix</keyword>
<keyword evidence="1" id="KW-0812">Transmembrane</keyword>
<proteinExistence type="predicted"/>
<sequence>MLRLTKDVASVVPDVECGNLCLLNLSRDFGKVARISLHFHIRSIRRSVFTWIFFLTFKVLSKYLTFLCSLPNVVHWCHGLRDLLYGFYVATHY</sequence>
<reference evidence="2" key="1">
    <citation type="submission" date="2018-02" db="EMBL/GenBank/DDBJ databases">
        <title>Rhizophora mucronata_Transcriptome.</title>
        <authorList>
            <person name="Meera S.P."/>
            <person name="Sreeshan A."/>
            <person name="Augustine A."/>
        </authorList>
    </citation>
    <scope>NUCLEOTIDE SEQUENCE</scope>
    <source>
        <tissue evidence="2">Leaf</tissue>
    </source>
</reference>
<organism evidence="2">
    <name type="scientific">Rhizophora mucronata</name>
    <name type="common">Asiatic mangrove</name>
    <dbReference type="NCBI Taxonomy" id="61149"/>
    <lineage>
        <taxon>Eukaryota</taxon>
        <taxon>Viridiplantae</taxon>
        <taxon>Streptophyta</taxon>
        <taxon>Embryophyta</taxon>
        <taxon>Tracheophyta</taxon>
        <taxon>Spermatophyta</taxon>
        <taxon>Magnoliopsida</taxon>
        <taxon>eudicotyledons</taxon>
        <taxon>Gunneridae</taxon>
        <taxon>Pentapetalae</taxon>
        <taxon>rosids</taxon>
        <taxon>fabids</taxon>
        <taxon>Malpighiales</taxon>
        <taxon>Rhizophoraceae</taxon>
        <taxon>Rhizophora</taxon>
    </lineage>
</organism>
<accession>A0A2P2NN00</accession>
<keyword evidence="1" id="KW-0472">Membrane</keyword>